<evidence type="ECO:0000313" key="3">
    <source>
        <dbReference type="Proteomes" id="UP001149009"/>
    </source>
</evidence>
<comment type="caution">
    <text evidence="2">The sequence shown here is derived from an EMBL/GenBank/DDBJ whole genome shotgun (WGS) entry which is preliminary data.</text>
</comment>
<dbReference type="NCBIfam" id="TIGR00738">
    <property type="entry name" value="rrf2_super"/>
    <property type="match status" value="1"/>
</dbReference>
<dbReference type="AlphaFoldDB" id="A0A9X2X642"/>
<dbReference type="GO" id="GO:0005829">
    <property type="term" value="C:cytosol"/>
    <property type="evidence" value="ECO:0007669"/>
    <property type="project" value="TreeGrafter"/>
</dbReference>
<keyword evidence="1" id="KW-0238">DNA-binding</keyword>
<dbReference type="InterPro" id="IPR030489">
    <property type="entry name" value="TR_Rrf2-type_CS"/>
</dbReference>
<keyword evidence="3" id="KW-1185">Reference proteome</keyword>
<dbReference type="InterPro" id="IPR036390">
    <property type="entry name" value="WH_DNA-bd_sf"/>
</dbReference>
<sequence>MRMTLHTDYALRILMMLGASESRPVTVQQVADSYGLSRNHLLKVALNLRNMGLIAATRGRSGGIALAQPPEDINIGAVVRATENDLAPVECMRKGGTCLLSPSCRLKGVVREALEAYFAVFDKYSLADLIQNKDTLGVMLQIEPPHGEAP</sequence>
<dbReference type="Pfam" id="PF02082">
    <property type="entry name" value="Rrf2"/>
    <property type="match status" value="1"/>
</dbReference>
<name>A0A9X2X642_9HYPH</name>
<organism evidence="2 3">
    <name type="scientific">Chelativorans petroleitrophicus</name>
    <dbReference type="NCBI Taxonomy" id="2975484"/>
    <lineage>
        <taxon>Bacteria</taxon>
        <taxon>Pseudomonadati</taxon>
        <taxon>Pseudomonadota</taxon>
        <taxon>Alphaproteobacteria</taxon>
        <taxon>Hyphomicrobiales</taxon>
        <taxon>Phyllobacteriaceae</taxon>
        <taxon>Chelativorans</taxon>
    </lineage>
</organism>
<proteinExistence type="predicted"/>
<evidence type="ECO:0000313" key="2">
    <source>
        <dbReference type="EMBL" id="MCT8988906.1"/>
    </source>
</evidence>
<dbReference type="GO" id="GO:0003700">
    <property type="term" value="F:DNA-binding transcription factor activity"/>
    <property type="evidence" value="ECO:0007669"/>
    <property type="project" value="TreeGrafter"/>
</dbReference>
<evidence type="ECO:0000256" key="1">
    <source>
        <dbReference type="ARBA" id="ARBA00023125"/>
    </source>
</evidence>
<dbReference type="PROSITE" id="PS01332">
    <property type="entry name" value="HTH_RRF2_1"/>
    <property type="match status" value="1"/>
</dbReference>
<dbReference type="EMBL" id="JAODNV010000003">
    <property type="protein sequence ID" value="MCT8988906.1"/>
    <property type="molecule type" value="Genomic_DNA"/>
</dbReference>
<dbReference type="InterPro" id="IPR036388">
    <property type="entry name" value="WH-like_DNA-bd_sf"/>
</dbReference>
<dbReference type="Proteomes" id="UP001149009">
    <property type="component" value="Unassembled WGS sequence"/>
</dbReference>
<dbReference type="RefSeq" id="WP_261513561.1">
    <property type="nucleotide sequence ID" value="NZ_JAODNV010000003.1"/>
</dbReference>
<protein>
    <submittedName>
        <fullName evidence="2">Rrf2 family transcriptional regulator</fullName>
    </submittedName>
</protein>
<dbReference type="InterPro" id="IPR000944">
    <property type="entry name" value="Tscrpt_reg_Rrf2"/>
</dbReference>
<dbReference type="GO" id="GO:0003677">
    <property type="term" value="F:DNA binding"/>
    <property type="evidence" value="ECO:0007669"/>
    <property type="project" value="UniProtKB-KW"/>
</dbReference>
<accession>A0A9X2X642</accession>
<dbReference type="PANTHER" id="PTHR33221">
    <property type="entry name" value="WINGED HELIX-TURN-HELIX TRANSCRIPTIONAL REGULATOR, RRF2 FAMILY"/>
    <property type="match status" value="1"/>
</dbReference>
<gene>
    <name evidence="2" type="ORF">NYR54_01165</name>
</gene>
<dbReference type="SUPFAM" id="SSF46785">
    <property type="entry name" value="Winged helix' DNA-binding domain"/>
    <property type="match status" value="1"/>
</dbReference>
<reference evidence="2" key="1">
    <citation type="submission" date="2022-08" db="EMBL/GenBank/DDBJ databases">
        <title>Chelativorans sichuanense sp. nov., a paraffin oil-degrading bacterium isolated from a mixture of oil-based drill cuttings and paddy soil.</title>
        <authorList>
            <person name="Yu J."/>
            <person name="Liu H."/>
            <person name="Chen Q."/>
        </authorList>
    </citation>
    <scope>NUCLEOTIDE SEQUENCE</scope>
    <source>
        <strain evidence="2">SCAU 2101</strain>
    </source>
</reference>
<dbReference type="PROSITE" id="PS51197">
    <property type="entry name" value="HTH_RRF2_2"/>
    <property type="match status" value="1"/>
</dbReference>
<dbReference type="Gene3D" id="1.10.10.10">
    <property type="entry name" value="Winged helix-like DNA-binding domain superfamily/Winged helix DNA-binding domain"/>
    <property type="match status" value="1"/>
</dbReference>
<dbReference type="PANTHER" id="PTHR33221:SF4">
    <property type="entry name" value="HTH-TYPE TRANSCRIPTIONAL REPRESSOR NSRR"/>
    <property type="match status" value="1"/>
</dbReference>